<dbReference type="InterPro" id="IPR007301">
    <property type="entry name" value="DoxD"/>
</dbReference>
<sequence length="176" mass="18771">MATSTQAKLANPVEFDLQGTLAGYWVAVLRVVTGYWFLHAGITKFAFVSGEPFSAQGYLVNAPAASPIQGFLVWAGQTPWLLEFTNFMIPLGETLIGLGLVAGALVRLASFFGGVLMVFFYLGNASWAHGLVNGDLMGLMLFVTLGVLGAGRVLGLDAILEKTELGKKRIAKFLLG</sequence>
<proteinExistence type="predicted"/>
<reference evidence="4 5" key="1">
    <citation type="submission" date="2016-10" db="EMBL/GenBank/DDBJ databases">
        <authorList>
            <person name="de Groot N.N."/>
        </authorList>
    </citation>
    <scope>NUCLEOTIDE SEQUENCE [LARGE SCALE GENOMIC DNA]</scope>
    <source>
        <strain evidence="4 5">CGMCC 1.10331</strain>
    </source>
</reference>
<dbReference type="OrthoDB" id="199518at2157"/>
<evidence type="ECO:0000313" key="3">
    <source>
        <dbReference type="EMBL" id="QCC46539.1"/>
    </source>
</evidence>
<evidence type="ECO:0000259" key="2">
    <source>
        <dbReference type="Pfam" id="PF04173"/>
    </source>
</evidence>
<dbReference type="Proteomes" id="UP000296733">
    <property type="component" value="Chromosome"/>
</dbReference>
<dbReference type="AlphaFoldDB" id="A0A1H5W4X4"/>
<feature type="transmembrane region" description="Helical" evidence="1">
    <location>
        <begin position="95"/>
        <end position="122"/>
    </location>
</feature>
<keyword evidence="5" id="KW-1185">Reference proteome</keyword>
<dbReference type="Proteomes" id="UP000236740">
    <property type="component" value="Unassembled WGS sequence"/>
</dbReference>
<evidence type="ECO:0000313" key="4">
    <source>
        <dbReference type="EMBL" id="SEF94388.1"/>
    </source>
</evidence>
<dbReference type="EMBL" id="FNVN01000001">
    <property type="protein sequence ID" value="SEF94388.1"/>
    <property type="molecule type" value="Genomic_DNA"/>
</dbReference>
<name>A0A1H5W4X4_9EURY</name>
<accession>A0A1H5W4X4</accession>
<organism evidence="4 5">
    <name type="scientific">Halobellus limi</name>
    <dbReference type="NCBI Taxonomy" id="699433"/>
    <lineage>
        <taxon>Archaea</taxon>
        <taxon>Methanobacteriati</taxon>
        <taxon>Methanobacteriota</taxon>
        <taxon>Stenosarchaea group</taxon>
        <taxon>Halobacteria</taxon>
        <taxon>Halobacteriales</taxon>
        <taxon>Haloferacaceae</taxon>
        <taxon>Halobellus</taxon>
    </lineage>
</organism>
<dbReference type="RefSeq" id="WP_103990861.1">
    <property type="nucleotide sequence ID" value="NZ_CP031311.1"/>
</dbReference>
<gene>
    <name evidence="3" type="ORF">DV707_01965</name>
    <name evidence="4" type="ORF">SAMN04488133_1164</name>
</gene>
<feature type="transmembrane region" description="Helical" evidence="1">
    <location>
        <begin position="137"/>
        <end position="160"/>
    </location>
</feature>
<evidence type="ECO:0000313" key="6">
    <source>
        <dbReference type="Proteomes" id="UP000296733"/>
    </source>
</evidence>
<evidence type="ECO:0000313" key="5">
    <source>
        <dbReference type="Proteomes" id="UP000236740"/>
    </source>
</evidence>
<feature type="transmembrane region" description="Helical" evidence="1">
    <location>
        <begin position="21"/>
        <end position="38"/>
    </location>
</feature>
<dbReference type="KEGG" id="hlm:DV707_01965"/>
<keyword evidence="1" id="KW-0812">Transmembrane</keyword>
<dbReference type="Pfam" id="PF04173">
    <property type="entry name" value="DoxD"/>
    <property type="match status" value="1"/>
</dbReference>
<reference evidence="3 6" key="2">
    <citation type="journal article" date="2019" name="Nat. Commun.">
        <title>A new type of DNA phosphorothioation-based antiviral system in archaea.</title>
        <authorList>
            <person name="Xiong L."/>
            <person name="Liu S."/>
            <person name="Chen S."/>
            <person name="Xiao Y."/>
            <person name="Zhu B."/>
            <person name="Gao Y."/>
            <person name="Zhang Y."/>
            <person name="Chen B."/>
            <person name="Luo J."/>
            <person name="Deng Z."/>
            <person name="Chen X."/>
            <person name="Wang L."/>
            <person name="Chen S."/>
        </authorList>
    </citation>
    <scope>NUCLEOTIDE SEQUENCE [LARGE SCALE GENOMIC DNA]</scope>
    <source>
        <strain evidence="3 6">CGMCC 1.10331</strain>
    </source>
</reference>
<dbReference type="GeneID" id="39856813"/>
<keyword evidence="1" id="KW-1133">Transmembrane helix</keyword>
<feature type="domain" description="TQO small subunit DoxD" evidence="2">
    <location>
        <begin position="25"/>
        <end position="162"/>
    </location>
</feature>
<protein>
    <submittedName>
        <fullName evidence="3">DoxX family membrane protein</fullName>
    </submittedName>
    <submittedName>
        <fullName evidence="4">Thiosulfate dehydrogenase [quinone] large subunit</fullName>
    </submittedName>
</protein>
<keyword evidence="1" id="KW-0472">Membrane</keyword>
<evidence type="ECO:0000256" key="1">
    <source>
        <dbReference type="SAM" id="Phobius"/>
    </source>
</evidence>
<dbReference type="EMBL" id="CP031311">
    <property type="protein sequence ID" value="QCC46539.1"/>
    <property type="molecule type" value="Genomic_DNA"/>
</dbReference>